<name>A0ACB8S8I4_9AGAM</name>
<reference evidence="1" key="2">
    <citation type="journal article" date="2022" name="New Phytol.">
        <title>Evolutionary transition to the ectomycorrhizal habit in the genomes of a hyperdiverse lineage of mushroom-forming fungi.</title>
        <authorList>
            <person name="Looney B."/>
            <person name="Miyauchi S."/>
            <person name="Morin E."/>
            <person name="Drula E."/>
            <person name="Courty P.E."/>
            <person name="Kohler A."/>
            <person name="Kuo A."/>
            <person name="LaButti K."/>
            <person name="Pangilinan J."/>
            <person name="Lipzen A."/>
            <person name="Riley R."/>
            <person name="Andreopoulos W."/>
            <person name="He G."/>
            <person name="Johnson J."/>
            <person name="Nolan M."/>
            <person name="Tritt A."/>
            <person name="Barry K.W."/>
            <person name="Grigoriev I.V."/>
            <person name="Nagy L.G."/>
            <person name="Hibbett D."/>
            <person name="Henrissat B."/>
            <person name="Matheny P.B."/>
            <person name="Labbe J."/>
            <person name="Martin F.M."/>
        </authorList>
    </citation>
    <scope>NUCLEOTIDE SEQUENCE</scope>
    <source>
        <strain evidence="1">FP105234-sp</strain>
    </source>
</reference>
<reference evidence="1" key="1">
    <citation type="submission" date="2021-02" db="EMBL/GenBank/DDBJ databases">
        <authorList>
            <consortium name="DOE Joint Genome Institute"/>
            <person name="Ahrendt S."/>
            <person name="Looney B.P."/>
            <person name="Miyauchi S."/>
            <person name="Morin E."/>
            <person name="Drula E."/>
            <person name="Courty P.E."/>
            <person name="Chicoki N."/>
            <person name="Fauchery L."/>
            <person name="Kohler A."/>
            <person name="Kuo A."/>
            <person name="Labutti K."/>
            <person name="Pangilinan J."/>
            <person name="Lipzen A."/>
            <person name="Riley R."/>
            <person name="Andreopoulos W."/>
            <person name="He G."/>
            <person name="Johnson J."/>
            <person name="Barry K.W."/>
            <person name="Grigoriev I.V."/>
            <person name="Nagy L."/>
            <person name="Hibbett D."/>
            <person name="Henrissat B."/>
            <person name="Matheny P.B."/>
            <person name="Labbe J."/>
            <person name="Martin F."/>
        </authorList>
    </citation>
    <scope>NUCLEOTIDE SEQUENCE</scope>
    <source>
        <strain evidence="1">FP105234-sp</strain>
    </source>
</reference>
<evidence type="ECO:0000313" key="2">
    <source>
        <dbReference type="Proteomes" id="UP000814033"/>
    </source>
</evidence>
<comment type="caution">
    <text evidence="1">The sequence shown here is derived from an EMBL/GenBank/DDBJ whole genome shotgun (WGS) entry which is preliminary data.</text>
</comment>
<keyword evidence="2" id="KW-1185">Reference proteome</keyword>
<evidence type="ECO:0000313" key="1">
    <source>
        <dbReference type="EMBL" id="KAI0052492.1"/>
    </source>
</evidence>
<gene>
    <name evidence="1" type="ORF">FA95DRAFT_1601852</name>
</gene>
<sequence>MEIFDDALQRWHGSEHPASDAWITRRDLHFGLHSLRDYEKAAVRDVYLSPFDKASAYIVKWAKPLAQGLRVHPMDLKMIVILGGPRPTTEAPMDNSDTTRAALIPVLQSSWIFANEELAD</sequence>
<protein>
    <submittedName>
        <fullName evidence="1">Uncharacterized protein</fullName>
    </submittedName>
</protein>
<proteinExistence type="predicted"/>
<dbReference type="Proteomes" id="UP000814033">
    <property type="component" value="Unassembled WGS sequence"/>
</dbReference>
<dbReference type="EMBL" id="MU275845">
    <property type="protein sequence ID" value="KAI0052492.1"/>
    <property type="molecule type" value="Genomic_DNA"/>
</dbReference>
<organism evidence="1 2">
    <name type="scientific">Auriscalpium vulgare</name>
    <dbReference type="NCBI Taxonomy" id="40419"/>
    <lineage>
        <taxon>Eukaryota</taxon>
        <taxon>Fungi</taxon>
        <taxon>Dikarya</taxon>
        <taxon>Basidiomycota</taxon>
        <taxon>Agaricomycotina</taxon>
        <taxon>Agaricomycetes</taxon>
        <taxon>Russulales</taxon>
        <taxon>Auriscalpiaceae</taxon>
        <taxon>Auriscalpium</taxon>
    </lineage>
</organism>
<accession>A0ACB8S8I4</accession>